<protein>
    <submittedName>
        <fullName evidence="3">RCC1/BLIP-II</fullName>
    </submittedName>
</protein>
<reference evidence="3 4" key="1">
    <citation type="journal article" date="2019" name="Nat. Ecol. Evol.">
        <title>Megaphylogeny resolves global patterns of mushroom evolution.</title>
        <authorList>
            <person name="Varga T."/>
            <person name="Krizsan K."/>
            <person name="Foldi C."/>
            <person name="Dima B."/>
            <person name="Sanchez-Garcia M."/>
            <person name="Sanchez-Ramirez S."/>
            <person name="Szollosi G.J."/>
            <person name="Szarkandi J.G."/>
            <person name="Papp V."/>
            <person name="Albert L."/>
            <person name="Andreopoulos W."/>
            <person name="Angelini C."/>
            <person name="Antonin V."/>
            <person name="Barry K.W."/>
            <person name="Bougher N.L."/>
            <person name="Buchanan P."/>
            <person name="Buyck B."/>
            <person name="Bense V."/>
            <person name="Catcheside P."/>
            <person name="Chovatia M."/>
            <person name="Cooper J."/>
            <person name="Damon W."/>
            <person name="Desjardin D."/>
            <person name="Finy P."/>
            <person name="Geml J."/>
            <person name="Haridas S."/>
            <person name="Hughes K."/>
            <person name="Justo A."/>
            <person name="Karasinski D."/>
            <person name="Kautmanova I."/>
            <person name="Kiss B."/>
            <person name="Kocsube S."/>
            <person name="Kotiranta H."/>
            <person name="LaButti K.M."/>
            <person name="Lechner B.E."/>
            <person name="Liimatainen K."/>
            <person name="Lipzen A."/>
            <person name="Lukacs Z."/>
            <person name="Mihaltcheva S."/>
            <person name="Morgado L.N."/>
            <person name="Niskanen T."/>
            <person name="Noordeloos M.E."/>
            <person name="Ohm R.A."/>
            <person name="Ortiz-Santana B."/>
            <person name="Ovrebo C."/>
            <person name="Racz N."/>
            <person name="Riley R."/>
            <person name="Savchenko A."/>
            <person name="Shiryaev A."/>
            <person name="Soop K."/>
            <person name="Spirin V."/>
            <person name="Szebenyi C."/>
            <person name="Tomsovsky M."/>
            <person name="Tulloss R.E."/>
            <person name="Uehling J."/>
            <person name="Grigoriev I.V."/>
            <person name="Vagvolgyi C."/>
            <person name="Papp T."/>
            <person name="Martin F.M."/>
            <person name="Miettinen O."/>
            <person name="Hibbett D.S."/>
            <person name="Nagy L.G."/>
        </authorList>
    </citation>
    <scope>NUCLEOTIDE SEQUENCE [LARGE SCALE GENOMIC DNA]</scope>
    <source>
        <strain evidence="3 4">CBS 121175</strain>
    </source>
</reference>
<organism evidence="3 4">
    <name type="scientific">Coprinopsis marcescibilis</name>
    <name type="common">Agaric fungus</name>
    <name type="synonym">Psathyrella marcescibilis</name>
    <dbReference type="NCBI Taxonomy" id="230819"/>
    <lineage>
        <taxon>Eukaryota</taxon>
        <taxon>Fungi</taxon>
        <taxon>Dikarya</taxon>
        <taxon>Basidiomycota</taxon>
        <taxon>Agaricomycotina</taxon>
        <taxon>Agaricomycetes</taxon>
        <taxon>Agaricomycetidae</taxon>
        <taxon>Agaricales</taxon>
        <taxon>Agaricineae</taxon>
        <taxon>Psathyrellaceae</taxon>
        <taxon>Coprinopsis</taxon>
    </lineage>
</organism>
<name>A0A5C3KMA0_COPMA</name>
<dbReference type="Pfam" id="PF13540">
    <property type="entry name" value="RCC1_2"/>
    <property type="match status" value="1"/>
</dbReference>
<dbReference type="PANTHER" id="PTHR45622">
    <property type="entry name" value="UBIQUITIN-PROTEIN LIGASE E3A-RELATED"/>
    <property type="match status" value="1"/>
</dbReference>
<dbReference type="AlphaFoldDB" id="A0A5C3KMA0"/>
<evidence type="ECO:0000313" key="3">
    <source>
        <dbReference type="EMBL" id="TFK21559.1"/>
    </source>
</evidence>
<feature type="repeat" description="RCC1" evidence="2">
    <location>
        <begin position="385"/>
        <end position="439"/>
    </location>
</feature>
<keyword evidence="4" id="KW-1185">Reference proteome</keyword>
<dbReference type="EMBL" id="ML210265">
    <property type="protein sequence ID" value="TFK21559.1"/>
    <property type="molecule type" value="Genomic_DNA"/>
</dbReference>
<dbReference type="InterPro" id="IPR051709">
    <property type="entry name" value="Ub-ligase/GTPase-reg"/>
</dbReference>
<keyword evidence="1" id="KW-0677">Repeat</keyword>
<dbReference type="InterPro" id="IPR009091">
    <property type="entry name" value="RCC1/BLIP-II"/>
</dbReference>
<feature type="repeat" description="RCC1" evidence="2">
    <location>
        <begin position="219"/>
        <end position="277"/>
    </location>
</feature>
<dbReference type="Pfam" id="PF00415">
    <property type="entry name" value="RCC1"/>
    <property type="match status" value="1"/>
</dbReference>
<dbReference type="OrthoDB" id="5370059at2759"/>
<gene>
    <name evidence="3" type="ORF">FA15DRAFT_672492</name>
</gene>
<dbReference type="Proteomes" id="UP000307440">
    <property type="component" value="Unassembled WGS sequence"/>
</dbReference>
<feature type="repeat" description="RCC1" evidence="2">
    <location>
        <begin position="3"/>
        <end position="63"/>
    </location>
</feature>
<evidence type="ECO:0000256" key="1">
    <source>
        <dbReference type="ARBA" id="ARBA00022737"/>
    </source>
</evidence>
<dbReference type="InterPro" id="IPR000408">
    <property type="entry name" value="Reg_chr_condens"/>
</dbReference>
<dbReference type="Gene3D" id="2.130.10.30">
    <property type="entry name" value="Regulator of chromosome condensation 1/beta-lactamase-inhibitor protein II"/>
    <property type="match status" value="2"/>
</dbReference>
<evidence type="ECO:0000256" key="2">
    <source>
        <dbReference type="PROSITE-ProRule" id="PRU00235"/>
    </source>
</evidence>
<accession>A0A5C3KMA0</accession>
<proteinExistence type="predicted"/>
<sequence length="445" mass="47812">MTLTLLSAGSNAHGQLAHSSNEDSHTFLPCQFLGSPANKLPSNATQLLDVATGANHTLILLQLSPVNDKPGGRRIREVWGCGDGRAGQLGRKYQEFLDVARASGKPFQTDVFRKLELDLEAEGLEGYEPKAISAGWETSYITLSTSNGNMSDVLVSFGSDDFGDLGIGGLAKRKGKEARKELNRIDFSHLLPDGALVSIVGLSANQHHVVVHIRAGEKGWVVGWGAARHGQIGVPPTVGSKPAPTVGKPQLMMVEDMNDPFVSLSVGSQHSVLLRSSGKLVGLGSNRKGQLDVVHLENVKAVSCTWNGTFALVEKDTTWRVHGTGSNTHGQLGRGIGSSNEGQSEHIHFRSMSDGAQPVLLSCGTEHVFVSLTMEREDICGSQSDQVWGWGWNEHGNLGMGHTDDRHEPVRIFPKESGEAGRLAGIWTGSGTSWILWRTNNVLVS</sequence>
<evidence type="ECO:0000313" key="4">
    <source>
        <dbReference type="Proteomes" id="UP000307440"/>
    </source>
</evidence>
<dbReference type="PROSITE" id="PS50012">
    <property type="entry name" value="RCC1_3"/>
    <property type="match status" value="3"/>
</dbReference>
<dbReference type="SUPFAM" id="SSF50985">
    <property type="entry name" value="RCC1/BLIP-II"/>
    <property type="match status" value="1"/>
</dbReference>
<dbReference type="PANTHER" id="PTHR45622:SF58">
    <property type="entry name" value="REGULATOR OF CHROMOSOME CONDENSATION DOMAIN-CONTAINING PROTEIN"/>
    <property type="match status" value="1"/>
</dbReference>
<dbReference type="STRING" id="230819.A0A5C3KMA0"/>